<dbReference type="Proteomes" id="UP001054945">
    <property type="component" value="Unassembled WGS sequence"/>
</dbReference>
<keyword evidence="2" id="KW-1185">Reference proteome</keyword>
<organism evidence="1 2">
    <name type="scientific">Caerostris extrusa</name>
    <name type="common">Bark spider</name>
    <name type="synonym">Caerostris bankana</name>
    <dbReference type="NCBI Taxonomy" id="172846"/>
    <lineage>
        <taxon>Eukaryota</taxon>
        <taxon>Metazoa</taxon>
        <taxon>Ecdysozoa</taxon>
        <taxon>Arthropoda</taxon>
        <taxon>Chelicerata</taxon>
        <taxon>Arachnida</taxon>
        <taxon>Araneae</taxon>
        <taxon>Araneomorphae</taxon>
        <taxon>Entelegynae</taxon>
        <taxon>Araneoidea</taxon>
        <taxon>Araneidae</taxon>
        <taxon>Caerostris</taxon>
    </lineage>
</organism>
<accession>A0AAV4PW90</accession>
<name>A0AAV4PW90_CAEEX</name>
<dbReference type="EMBL" id="BPLR01005203">
    <property type="protein sequence ID" value="GIY00576.1"/>
    <property type="molecule type" value="Genomic_DNA"/>
</dbReference>
<comment type="caution">
    <text evidence="1">The sequence shown here is derived from an EMBL/GenBank/DDBJ whole genome shotgun (WGS) entry which is preliminary data.</text>
</comment>
<evidence type="ECO:0008006" key="3">
    <source>
        <dbReference type="Google" id="ProtNLM"/>
    </source>
</evidence>
<evidence type="ECO:0000313" key="1">
    <source>
        <dbReference type="EMBL" id="GIY00576.1"/>
    </source>
</evidence>
<evidence type="ECO:0000313" key="2">
    <source>
        <dbReference type="Proteomes" id="UP001054945"/>
    </source>
</evidence>
<protein>
    <recommendedName>
        <fullName evidence="3">Secreted protein</fullName>
    </recommendedName>
</protein>
<proteinExistence type="predicted"/>
<sequence>MLELLVLTFRTSLFPNVVRLRRAQLKSRTRIVHHLNGFFPSSLIGGSSFVGGVRIHVFVQHRSLSRNQSVRGESRHNRLCPSNRQLPCAGDVSVPANLTDRLEQYGTLNHCWTVFNY</sequence>
<dbReference type="AlphaFoldDB" id="A0AAV4PW90"/>
<reference evidence="1 2" key="1">
    <citation type="submission" date="2021-06" db="EMBL/GenBank/DDBJ databases">
        <title>Caerostris extrusa draft genome.</title>
        <authorList>
            <person name="Kono N."/>
            <person name="Arakawa K."/>
        </authorList>
    </citation>
    <scope>NUCLEOTIDE SEQUENCE [LARGE SCALE GENOMIC DNA]</scope>
</reference>
<gene>
    <name evidence="1" type="ORF">CEXT_299681</name>
</gene>